<reference evidence="7 8" key="1">
    <citation type="submission" date="2019-03" db="EMBL/GenBank/DDBJ databases">
        <title>Complete genome sequence of Citrobacter sp. SNU WT2 isolated from diseased rainbow trout.</title>
        <authorList>
            <person name="Oh W.T."/>
            <person name="Park S.C."/>
        </authorList>
    </citation>
    <scope>NUCLEOTIDE SEQUENCE [LARGE SCALE GENOMIC DNA]</scope>
    <source>
        <strain evidence="7 8">SNU WT2</strain>
    </source>
</reference>
<comment type="similarity">
    <text evidence="2">Belongs to the fimbrial protein family.</text>
</comment>
<feature type="signal peptide" evidence="5">
    <location>
        <begin position="1"/>
        <end position="19"/>
    </location>
</feature>
<name>A0ABX5TCU7_9ENTR</name>
<dbReference type="InterPro" id="IPR000259">
    <property type="entry name" value="Adhesion_dom_fimbrial"/>
</dbReference>
<gene>
    <name evidence="7" type="ORF">E4Z61_05575</name>
</gene>
<dbReference type="Pfam" id="PF00419">
    <property type="entry name" value="Fimbrial"/>
    <property type="match status" value="1"/>
</dbReference>
<feature type="chain" id="PRO_5046877056" evidence="5">
    <location>
        <begin position="20"/>
        <end position="170"/>
    </location>
</feature>
<dbReference type="InterPro" id="IPR050263">
    <property type="entry name" value="Bact_Fimbrial_Adh_Pro"/>
</dbReference>
<accession>A0ABX5TCU7</accession>
<evidence type="ECO:0000256" key="5">
    <source>
        <dbReference type="SAM" id="SignalP"/>
    </source>
</evidence>
<protein>
    <submittedName>
        <fullName evidence="7">Type 1 fimbrial protein</fullName>
    </submittedName>
</protein>
<sequence length="170" mass="17746">MNGKYAICLFLFFTFSVSAADGTVRFTGSITDQTCSIDSGSLNQTVILGKISKSSINGSVGLKSSPTRFTLVVKSCPETVKVATLKFDGVGDDKYPNLLTLDSGSGVATGVAVEIADKTGVPIPLHVNSPEYDLTSGTNNLDFVARYVSTAAAVSVGIANATTQFTIVYK</sequence>
<comment type="subcellular location">
    <subcellularLocation>
        <location evidence="1">Fimbrium</location>
    </subcellularLocation>
</comment>
<dbReference type="EMBL" id="CP038469">
    <property type="protein sequence ID" value="QBX83236.1"/>
    <property type="molecule type" value="Genomic_DNA"/>
</dbReference>
<feature type="domain" description="Fimbrial-type adhesion" evidence="6">
    <location>
        <begin position="25"/>
        <end position="169"/>
    </location>
</feature>
<dbReference type="Gene3D" id="2.60.40.1090">
    <property type="entry name" value="Fimbrial-type adhesion domain"/>
    <property type="match status" value="1"/>
</dbReference>
<keyword evidence="3 5" id="KW-0732">Signal</keyword>
<dbReference type="InterPro" id="IPR036937">
    <property type="entry name" value="Adhesion_dom_fimbrial_sf"/>
</dbReference>
<evidence type="ECO:0000256" key="1">
    <source>
        <dbReference type="ARBA" id="ARBA00004561"/>
    </source>
</evidence>
<dbReference type="SUPFAM" id="SSF49401">
    <property type="entry name" value="Bacterial adhesins"/>
    <property type="match status" value="1"/>
</dbReference>
<keyword evidence="8" id="KW-1185">Reference proteome</keyword>
<evidence type="ECO:0000313" key="7">
    <source>
        <dbReference type="EMBL" id="QBX83236.1"/>
    </source>
</evidence>
<dbReference type="InterPro" id="IPR008966">
    <property type="entry name" value="Adhesion_dom_sf"/>
</dbReference>
<evidence type="ECO:0000313" key="8">
    <source>
        <dbReference type="Proteomes" id="UP000296284"/>
    </source>
</evidence>
<proteinExistence type="inferred from homology"/>
<keyword evidence="4" id="KW-0281">Fimbrium</keyword>
<evidence type="ECO:0000256" key="4">
    <source>
        <dbReference type="ARBA" id="ARBA00023263"/>
    </source>
</evidence>
<evidence type="ECO:0000256" key="3">
    <source>
        <dbReference type="ARBA" id="ARBA00022729"/>
    </source>
</evidence>
<evidence type="ECO:0000259" key="6">
    <source>
        <dbReference type="Pfam" id="PF00419"/>
    </source>
</evidence>
<organism evidence="7 8">
    <name type="scientific">Citrobacter tructae</name>
    <dbReference type="NCBI Taxonomy" id="2562449"/>
    <lineage>
        <taxon>Bacteria</taxon>
        <taxon>Pseudomonadati</taxon>
        <taxon>Pseudomonadota</taxon>
        <taxon>Gammaproteobacteria</taxon>
        <taxon>Enterobacterales</taxon>
        <taxon>Enterobacteriaceae</taxon>
        <taxon>Citrobacter</taxon>
    </lineage>
</organism>
<dbReference type="Proteomes" id="UP000296284">
    <property type="component" value="Chromosome"/>
</dbReference>
<dbReference type="PANTHER" id="PTHR33420:SF3">
    <property type="entry name" value="FIMBRIAL SUBUNIT ELFA"/>
    <property type="match status" value="1"/>
</dbReference>
<evidence type="ECO:0000256" key="2">
    <source>
        <dbReference type="ARBA" id="ARBA00006671"/>
    </source>
</evidence>
<dbReference type="PANTHER" id="PTHR33420">
    <property type="entry name" value="FIMBRIAL SUBUNIT ELFA-RELATED"/>
    <property type="match status" value="1"/>
</dbReference>